<comment type="similarity">
    <text evidence="1">Belongs to the heat shock protein 70 family.</text>
</comment>
<dbReference type="SUPFAM" id="SSF53067">
    <property type="entry name" value="Actin-like ATPase domain"/>
    <property type="match status" value="1"/>
</dbReference>
<evidence type="ECO:0000256" key="1">
    <source>
        <dbReference type="ARBA" id="ARBA00007381"/>
    </source>
</evidence>
<keyword evidence="3" id="KW-0067">ATP-binding</keyword>
<proteinExistence type="inferred from homology"/>
<evidence type="ECO:0000313" key="4">
    <source>
        <dbReference type="EMBL" id="ETO70986.1"/>
    </source>
</evidence>
<name>A0A080ZWH5_PHYNI</name>
<dbReference type="Pfam" id="PF00012">
    <property type="entry name" value="HSP70"/>
    <property type="match status" value="1"/>
</dbReference>
<reference evidence="4 5" key="1">
    <citation type="submission" date="2013-11" db="EMBL/GenBank/DDBJ databases">
        <title>The Genome Sequence of Phytophthora parasitica P1976.</title>
        <authorList>
            <consortium name="The Broad Institute Genomics Platform"/>
            <person name="Russ C."/>
            <person name="Tyler B."/>
            <person name="Panabieres F."/>
            <person name="Shan W."/>
            <person name="Tripathy S."/>
            <person name="Grunwald N."/>
            <person name="Machado M."/>
            <person name="Johnson C.S."/>
            <person name="Walker B."/>
            <person name="Young S."/>
            <person name="Zeng Q."/>
            <person name="Gargeya S."/>
            <person name="Fitzgerald M."/>
            <person name="Haas B."/>
            <person name="Abouelleil A."/>
            <person name="Allen A.W."/>
            <person name="Alvarado L."/>
            <person name="Arachchi H.M."/>
            <person name="Berlin A.M."/>
            <person name="Chapman S.B."/>
            <person name="Gainer-Dewar J."/>
            <person name="Goldberg J."/>
            <person name="Griggs A."/>
            <person name="Gujja S."/>
            <person name="Hansen M."/>
            <person name="Howarth C."/>
            <person name="Imamovic A."/>
            <person name="Ireland A."/>
            <person name="Larimer J."/>
            <person name="McCowan C."/>
            <person name="Murphy C."/>
            <person name="Pearson M."/>
            <person name="Poon T.W."/>
            <person name="Priest M."/>
            <person name="Roberts A."/>
            <person name="Saif S."/>
            <person name="Shea T."/>
            <person name="Sisk P."/>
            <person name="Sykes S."/>
            <person name="Wortman J."/>
            <person name="Nusbaum C."/>
            <person name="Birren B."/>
        </authorList>
    </citation>
    <scope>NUCLEOTIDE SEQUENCE [LARGE SCALE GENOMIC DNA]</scope>
    <source>
        <strain evidence="4 5">P1976</strain>
    </source>
</reference>
<evidence type="ECO:0000256" key="2">
    <source>
        <dbReference type="ARBA" id="ARBA00022741"/>
    </source>
</evidence>
<dbReference type="Gene3D" id="3.90.640.10">
    <property type="entry name" value="Actin, Chain A, domain 4"/>
    <property type="match status" value="1"/>
</dbReference>
<dbReference type="InterPro" id="IPR043129">
    <property type="entry name" value="ATPase_NBD"/>
</dbReference>
<dbReference type="InterPro" id="IPR013126">
    <property type="entry name" value="Hsp_70_fam"/>
</dbReference>
<organism evidence="4 5">
    <name type="scientific">Phytophthora nicotianae P1976</name>
    <dbReference type="NCBI Taxonomy" id="1317066"/>
    <lineage>
        <taxon>Eukaryota</taxon>
        <taxon>Sar</taxon>
        <taxon>Stramenopiles</taxon>
        <taxon>Oomycota</taxon>
        <taxon>Peronosporomycetes</taxon>
        <taxon>Peronosporales</taxon>
        <taxon>Peronosporaceae</taxon>
        <taxon>Phytophthora</taxon>
    </lineage>
</organism>
<dbReference type="GO" id="GO:0005524">
    <property type="term" value="F:ATP binding"/>
    <property type="evidence" value="ECO:0007669"/>
    <property type="project" value="UniProtKB-KW"/>
</dbReference>
<dbReference type="Gene3D" id="3.30.420.40">
    <property type="match status" value="2"/>
</dbReference>
<evidence type="ECO:0000256" key="3">
    <source>
        <dbReference type="ARBA" id="ARBA00022840"/>
    </source>
</evidence>
<accession>A0A080ZWH5</accession>
<sequence>MRKPAQAFIRKATKDAGDIAGLNVPRTFSESTIAVIAYGQDKKDGESKVLVFDLSGRTFNESLLPIEAGIFEVKATDRNTHLGDEDFDKTGGALRERVKAPQAYIEVDSLFVGIDFNLTIMFTHFEAMCGYYFRKTMDPVESFATPSCSSARCTRSPAVGLLQQEGVHQVDQIDGAVTYGATVQAAILSRNDSSEKP</sequence>
<dbReference type="AlphaFoldDB" id="A0A080ZWH5"/>
<dbReference type="GO" id="GO:0140662">
    <property type="term" value="F:ATP-dependent protein folding chaperone"/>
    <property type="evidence" value="ECO:0007669"/>
    <property type="project" value="InterPro"/>
</dbReference>
<dbReference type="Proteomes" id="UP000028582">
    <property type="component" value="Unassembled WGS sequence"/>
</dbReference>
<dbReference type="FunFam" id="3.30.420.40:FF:000028">
    <property type="entry name" value="heat shock 70 kDa protein-like"/>
    <property type="match status" value="1"/>
</dbReference>
<dbReference type="PANTHER" id="PTHR19375">
    <property type="entry name" value="HEAT SHOCK PROTEIN 70KDA"/>
    <property type="match status" value="1"/>
</dbReference>
<dbReference type="EMBL" id="ANJA01002244">
    <property type="protein sequence ID" value="ETO70986.1"/>
    <property type="molecule type" value="Genomic_DNA"/>
</dbReference>
<gene>
    <name evidence="4" type="ORF">F444_12593</name>
</gene>
<comment type="caution">
    <text evidence="4">The sequence shown here is derived from an EMBL/GenBank/DDBJ whole genome shotgun (WGS) entry which is preliminary data.</text>
</comment>
<keyword evidence="2" id="KW-0547">Nucleotide-binding</keyword>
<evidence type="ECO:0000313" key="5">
    <source>
        <dbReference type="Proteomes" id="UP000028582"/>
    </source>
</evidence>
<protein>
    <submittedName>
        <fullName evidence="4">Uncharacterized protein</fullName>
    </submittedName>
</protein>